<evidence type="ECO:0000313" key="7">
    <source>
        <dbReference type="EMBL" id="ERT08839.1"/>
    </source>
</evidence>
<accession>U7QLJ8</accession>
<evidence type="ECO:0000256" key="1">
    <source>
        <dbReference type="ARBA" id="ARBA00004141"/>
    </source>
</evidence>
<evidence type="ECO:0000313" key="8">
    <source>
        <dbReference type="Proteomes" id="UP000017127"/>
    </source>
</evidence>
<dbReference type="Pfam" id="PF01699">
    <property type="entry name" value="Na_Ca_ex"/>
    <property type="match status" value="2"/>
</dbReference>
<keyword evidence="8" id="KW-1185">Reference proteome</keyword>
<feature type="transmembrane region" description="Helical" evidence="5">
    <location>
        <begin position="6"/>
        <end position="23"/>
    </location>
</feature>
<dbReference type="InterPro" id="IPR004837">
    <property type="entry name" value="NaCa_Exmemb"/>
</dbReference>
<evidence type="ECO:0000259" key="6">
    <source>
        <dbReference type="Pfam" id="PF01699"/>
    </source>
</evidence>
<feature type="transmembrane region" description="Helical" evidence="5">
    <location>
        <begin position="193"/>
        <end position="211"/>
    </location>
</feature>
<feature type="transmembrane region" description="Helical" evidence="5">
    <location>
        <begin position="72"/>
        <end position="95"/>
    </location>
</feature>
<sequence length="343" mass="35767">MNESLVINFLLFLFAALVIGLGGTKLSKIADQLADATGLGEAIVGALLLGGITSLAGIITSITAAADAHPQIAVSNALGGIAAQTAFLAIADFVYRKANLEHAAASLPTLVQGALLNALLAVPLLAIAAPKVEILGIHPASLVIIGGYLFGLRLTSQVRDAPMWKPHLTTETLIDEAEHSEDQDSLDNLPKMWLMLGWLAIVIAGAGYVLAKTGVTLSQQTGLSETVVGGVFIALSTSLPELVTSIAAVKRGALTLAVSAIIGGNTFDVLLLSFSDFAYRPGSIYNAITQSEVFVIALTILMTAILLLGLLRREKSGIGNIGFETFSILVLYLGGFTVLFTWS</sequence>
<dbReference type="EMBL" id="AUZM01000007">
    <property type="protein sequence ID" value="ERT08839.1"/>
    <property type="molecule type" value="Genomic_DNA"/>
</dbReference>
<dbReference type="InterPro" id="IPR044880">
    <property type="entry name" value="NCX_ion-bd_dom_sf"/>
</dbReference>
<comment type="caution">
    <text evidence="7">The sequence shown here is derived from an EMBL/GenBank/DDBJ whole genome shotgun (WGS) entry which is preliminary data.</text>
</comment>
<feature type="transmembrane region" description="Helical" evidence="5">
    <location>
        <begin position="323"/>
        <end position="342"/>
    </location>
</feature>
<dbReference type="AlphaFoldDB" id="U7QLJ8"/>
<keyword evidence="2 5" id="KW-0812">Transmembrane</keyword>
<dbReference type="GO" id="GO:0005886">
    <property type="term" value="C:plasma membrane"/>
    <property type="evidence" value="ECO:0007669"/>
    <property type="project" value="TreeGrafter"/>
</dbReference>
<evidence type="ECO:0000256" key="2">
    <source>
        <dbReference type="ARBA" id="ARBA00022692"/>
    </source>
</evidence>
<dbReference type="PANTHER" id="PTHR10846:SF8">
    <property type="entry name" value="INNER MEMBRANE PROTEIN YRBG"/>
    <property type="match status" value="1"/>
</dbReference>
<protein>
    <submittedName>
        <fullName evidence="7">Sodium/calcium exchanger family protein</fullName>
    </submittedName>
</protein>
<dbReference type="GO" id="GO:0008273">
    <property type="term" value="F:calcium, potassium:sodium antiporter activity"/>
    <property type="evidence" value="ECO:0007669"/>
    <property type="project" value="TreeGrafter"/>
</dbReference>
<dbReference type="Gene3D" id="1.20.1420.30">
    <property type="entry name" value="NCX, central ion-binding region"/>
    <property type="match status" value="1"/>
</dbReference>
<dbReference type="PATRIC" id="fig|1348334.3.peg.1066"/>
<dbReference type="GO" id="GO:0006874">
    <property type="term" value="P:intracellular calcium ion homeostasis"/>
    <property type="evidence" value="ECO:0007669"/>
    <property type="project" value="TreeGrafter"/>
</dbReference>
<feature type="transmembrane region" description="Helical" evidence="5">
    <location>
        <begin position="43"/>
        <end position="66"/>
    </location>
</feature>
<feature type="domain" description="Sodium/calcium exchanger membrane region" evidence="6">
    <location>
        <begin position="9"/>
        <end position="124"/>
    </location>
</feature>
<comment type="subcellular location">
    <subcellularLocation>
        <location evidence="1">Membrane</location>
        <topology evidence="1">Multi-pass membrane protein</topology>
    </subcellularLocation>
</comment>
<reference evidence="7 8" key="1">
    <citation type="journal article" date="2013" name="Front. Microbiol.">
        <title>Comparative genomic analyses of the cyanobacterium, Lyngbya aestuarii BL J, a powerful hydrogen producer.</title>
        <authorList>
            <person name="Kothari A."/>
            <person name="Vaughn M."/>
            <person name="Garcia-Pichel F."/>
        </authorList>
    </citation>
    <scope>NUCLEOTIDE SEQUENCE [LARGE SCALE GENOMIC DNA]</scope>
    <source>
        <strain evidence="7 8">BL J</strain>
    </source>
</reference>
<organism evidence="7 8">
    <name type="scientific">Lyngbya aestuarii BL J</name>
    <dbReference type="NCBI Taxonomy" id="1348334"/>
    <lineage>
        <taxon>Bacteria</taxon>
        <taxon>Bacillati</taxon>
        <taxon>Cyanobacteriota</taxon>
        <taxon>Cyanophyceae</taxon>
        <taxon>Oscillatoriophycideae</taxon>
        <taxon>Oscillatoriales</taxon>
        <taxon>Microcoleaceae</taxon>
        <taxon>Lyngbya</taxon>
    </lineage>
</organism>
<keyword evidence="3 5" id="KW-1133">Transmembrane helix</keyword>
<name>U7QLJ8_9CYAN</name>
<evidence type="ECO:0000256" key="4">
    <source>
        <dbReference type="ARBA" id="ARBA00023136"/>
    </source>
</evidence>
<feature type="domain" description="Sodium/calcium exchanger membrane region" evidence="6">
    <location>
        <begin position="193"/>
        <end position="333"/>
    </location>
</feature>
<feature type="transmembrane region" description="Helical" evidence="5">
    <location>
        <begin position="294"/>
        <end position="311"/>
    </location>
</feature>
<dbReference type="Proteomes" id="UP000017127">
    <property type="component" value="Unassembled WGS sequence"/>
</dbReference>
<feature type="transmembrane region" description="Helical" evidence="5">
    <location>
        <begin position="135"/>
        <end position="155"/>
    </location>
</feature>
<evidence type="ECO:0000256" key="5">
    <source>
        <dbReference type="SAM" id="Phobius"/>
    </source>
</evidence>
<dbReference type="InterPro" id="IPR004481">
    <property type="entry name" value="K/Na/Ca-exchanger"/>
</dbReference>
<feature type="transmembrane region" description="Helical" evidence="5">
    <location>
        <begin position="256"/>
        <end position="274"/>
    </location>
</feature>
<gene>
    <name evidence="7" type="ORF">M595_1090</name>
</gene>
<evidence type="ECO:0000256" key="3">
    <source>
        <dbReference type="ARBA" id="ARBA00022989"/>
    </source>
</evidence>
<keyword evidence="4 5" id="KW-0472">Membrane</keyword>
<dbReference type="GO" id="GO:0005262">
    <property type="term" value="F:calcium channel activity"/>
    <property type="evidence" value="ECO:0007669"/>
    <property type="project" value="TreeGrafter"/>
</dbReference>
<feature type="transmembrane region" description="Helical" evidence="5">
    <location>
        <begin position="107"/>
        <end position="129"/>
    </location>
</feature>
<dbReference type="PANTHER" id="PTHR10846">
    <property type="entry name" value="SODIUM/POTASSIUM/CALCIUM EXCHANGER"/>
    <property type="match status" value="1"/>
</dbReference>
<dbReference type="RefSeq" id="WP_023064932.1">
    <property type="nucleotide sequence ID" value="NZ_AUZM01000007.1"/>
</dbReference>
<proteinExistence type="predicted"/>
<dbReference type="OrthoDB" id="153124at2"/>